<keyword evidence="3" id="KW-1185">Reference proteome</keyword>
<dbReference type="Pfam" id="PF17766">
    <property type="entry name" value="fn3_6"/>
    <property type="match status" value="1"/>
</dbReference>
<dbReference type="EMBL" id="JAJEWP010000002">
    <property type="protein sequence ID" value="MCC2616883.1"/>
    <property type="molecule type" value="Genomic_DNA"/>
</dbReference>
<sequence>MCGLGEDSFVEGSTGVTCADLEGAGFSTDPSQLNYPSIAIGKLTEQETIYRTLTDVSGIGGDYTVALEGLEGLTASTKTYDADGVETESANLVVDANGTASFSVTFAKTEETVVNEWVFGAVVLTGTDGTVVRSPIAVMPAPDVKIEVPESLSLDLNRGRATFPVKMLYSGSTSLSYAGLVAPFGTEGEVAQDPDQSFSFNEAGLSTNFYHIPEGTKVARFSLRDSLVAQPGSDLDLYVYRCTGWSCAQVATSTNGGSNEDVILVNPEPRANIGAGDVYLVWVHGWSLAGADTTTFTMPVWVADSEGAETRIVASPRAIDGRYNNVRVMTSGLDADYLYMGAITFYDDEGNEAGTTVLEVQP</sequence>
<reference evidence="2 3" key="1">
    <citation type="submission" date="2021-10" db="EMBL/GenBank/DDBJ databases">
        <title>Draft genome of Aestuariibacter halophilus JC2043.</title>
        <authorList>
            <person name="Emsley S.A."/>
            <person name="Pfannmuller K.M."/>
            <person name="Ushijima B."/>
            <person name="Saw J.H."/>
            <person name="Videau P."/>
        </authorList>
    </citation>
    <scope>NUCLEOTIDE SEQUENCE [LARGE SCALE GENOMIC DNA]</scope>
    <source>
        <strain evidence="2 3">JC2043</strain>
    </source>
</reference>
<proteinExistence type="predicted"/>
<protein>
    <recommendedName>
        <fullName evidence="1">Subtilisin-like protease fibronectin type-III domain-containing protein</fullName>
    </recommendedName>
</protein>
<dbReference type="Gene3D" id="2.60.40.2310">
    <property type="match status" value="1"/>
</dbReference>
<evidence type="ECO:0000313" key="2">
    <source>
        <dbReference type="EMBL" id="MCC2616883.1"/>
    </source>
</evidence>
<dbReference type="InterPro" id="IPR041469">
    <property type="entry name" value="Subtilisin-like_FN3"/>
</dbReference>
<evidence type="ECO:0000313" key="3">
    <source>
        <dbReference type="Proteomes" id="UP001520878"/>
    </source>
</evidence>
<organism evidence="2 3">
    <name type="scientific">Fluctibacter halophilus</name>
    <dbReference type="NCBI Taxonomy" id="226011"/>
    <lineage>
        <taxon>Bacteria</taxon>
        <taxon>Pseudomonadati</taxon>
        <taxon>Pseudomonadota</taxon>
        <taxon>Gammaproteobacteria</taxon>
        <taxon>Alteromonadales</taxon>
        <taxon>Alteromonadaceae</taxon>
        <taxon>Fluctibacter</taxon>
    </lineage>
</organism>
<accession>A0ABS8G8M2</accession>
<dbReference type="Proteomes" id="UP001520878">
    <property type="component" value="Unassembled WGS sequence"/>
</dbReference>
<comment type="caution">
    <text evidence="2">The sequence shown here is derived from an EMBL/GenBank/DDBJ whole genome shotgun (WGS) entry which is preliminary data.</text>
</comment>
<gene>
    <name evidence="2" type="ORF">LJ739_11575</name>
</gene>
<name>A0ABS8G8M2_9ALTE</name>
<dbReference type="Gene3D" id="2.60.120.380">
    <property type="match status" value="1"/>
</dbReference>
<feature type="domain" description="Subtilisin-like protease fibronectin type-III" evidence="1">
    <location>
        <begin position="32"/>
        <end position="138"/>
    </location>
</feature>
<evidence type="ECO:0000259" key="1">
    <source>
        <dbReference type="Pfam" id="PF17766"/>
    </source>
</evidence>